<dbReference type="InterPro" id="IPR022924">
    <property type="entry name" value="Cardiolipin_synthase"/>
</dbReference>
<name>A0ABX6C8U0_9LACO</name>
<evidence type="ECO:0000313" key="15">
    <source>
        <dbReference type="EMBL" id="QFP79545.1"/>
    </source>
</evidence>
<evidence type="ECO:0000256" key="2">
    <source>
        <dbReference type="ARBA" id="ARBA00022475"/>
    </source>
</evidence>
<evidence type="ECO:0000256" key="9">
    <source>
        <dbReference type="ARBA" id="ARBA00023136"/>
    </source>
</evidence>
<reference evidence="15 16" key="1">
    <citation type="submission" date="2019-10" db="EMBL/GenBank/DDBJ databases">
        <title>Genome sequencing of Lactobacillus graminis.</title>
        <authorList>
            <person name="Kim K."/>
        </authorList>
    </citation>
    <scope>NUCLEOTIDE SEQUENCE [LARGE SCALE GENOMIC DNA]</scope>
    <source>
        <strain evidence="15 16">LG542</strain>
    </source>
</reference>
<keyword evidence="3" id="KW-0444">Lipid biosynthesis</keyword>
<keyword evidence="2" id="KW-1003">Cell membrane</keyword>
<proteinExistence type="predicted"/>
<dbReference type="PANTHER" id="PTHR21248">
    <property type="entry name" value="CARDIOLIPIN SYNTHASE"/>
    <property type="match status" value="1"/>
</dbReference>
<evidence type="ECO:0000256" key="4">
    <source>
        <dbReference type="ARBA" id="ARBA00022679"/>
    </source>
</evidence>
<evidence type="ECO:0000256" key="3">
    <source>
        <dbReference type="ARBA" id="ARBA00022516"/>
    </source>
</evidence>
<keyword evidence="11" id="KW-1208">Phospholipid metabolism</keyword>
<dbReference type="Pfam" id="PF13091">
    <property type="entry name" value="PLDc_2"/>
    <property type="match status" value="2"/>
</dbReference>
<dbReference type="CDD" id="cd09110">
    <property type="entry name" value="PLDc_CLS_1"/>
    <property type="match status" value="1"/>
</dbReference>
<keyword evidence="4" id="KW-0808">Transferase</keyword>
<dbReference type="NCBIfam" id="TIGR04265">
    <property type="entry name" value="bac_cardiolipin"/>
    <property type="match status" value="1"/>
</dbReference>
<keyword evidence="6" id="KW-0677">Repeat</keyword>
<keyword evidence="16" id="KW-1185">Reference proteome</keyword>
<sequence>MTVIIVWSMVFIWIINTIGAVITVFRQQRDIAATWAWLLVLIFLPIIGFILYVFFGKKLPEDHMTDLKTQSRLGIDALVTTQKAALRQAKYQRALSPEIQNLINLFLVSNTAVLTQENNVTVLTDLKAAYQQLLADINQAQNHIHLEYYAFYDNQHGRQLINLLASKALRGVKIRVMYDAFGSQHLPHRFFKPLEVAGGQVVPFFSSRFRFFNLRFNFRNHRQFAIIDGNIAYLGDFNQNNHNVNLPARDTRIRVTGDGVLSFQARFFMDWNAATRQDKIYYSSQYFPDLDEHGKTSMQLVSSGPDRELDEIKLGFLKMIAAAKKRLWIQTPYFIPDDSVLAALMLAINSGVTVKIMMPQRAKHKLIHHASLYYARQIVKVGGQIYFSESTGFKSRVMLVDDQLAAVGTANLDIRSFKLNFETTAFLYDAQLVHELEASFKADLKNCLPYTKQRIQEQSTQERLSQDLARLFAPIM</sequence>
<dbReference type="InterPro" id="IPR001736">
    <property type="entry name" value="PLipase_D/transphosphatidylase"/>
</dbReference>
<keyword evidence="5 13" id="KW-0812">Transmembrane</keyword>
<keyword evidence="8" id="KW-0443">Lipid metabolism</keyword>
<evidence type="ECO:0000313" key="16">
    <source>
        <dbReference type="Proteomes" id="UP000326334"/>
    </source>
</evidence>
<gene>
    <name evidence="15" type="primary">cls</name>
    <name evidence="15" type="ORF">LG542_04555</name>
</gene>
<dbReference type="CDD" id="cd09112">
    <property type="entry name" value="PLDc_CLS_2"/>
    <property type="match status" value="1"/>
</dbReference>
<feature type="domain" description="PLD phosphodiesterase" evidence="14">
    <location>
        <begin position="395"/>
        <end position="416"/>
    </location>
</feature>
<dbReference type="SUPFAM" id="SSF56024">
    <property type="entry name" value="Phospholipase D/nuclease"/>
    <property type="match status" value="2"/>
</dbReference>
<feature type="transmembrane region" description="Helical" evidence="13">
    <location>
        <begin position="32"/>
        <end position="55"/>
    </location>
</feature>
<dbReference type="PROSITE" id="PS50035">
    <property type="entry name" value="PLD"/>
    <property type="match status" value="2"/>
</dbReference>
<organism evidence="15 16">
    <name type="scientific">Latilactobacillus graminis</name>
    <dbReference type="NCBI Taxonomy" id="60519"/>
    <lineage>
        <taxon>Bacteria</taxon>
        <taxon>Bacillati</taxon>
        <taxon>Bacillota</taxon>
        <taxon>Bacilli</taxon>
        <taxon>Lactobacillales</taxon>
        <taxon>Lactobacillaceae</taxon>
        <taxon>Latilactobacillus</taxon>
    </lineage>
</organism>
<dbReference type="InterPro" id="IPR027379">
    <property type="entry name" value="CLS_N"/>
</dbReference>
<keyword evidence="9 13" id="KW-0472">Membrane</keyword>
<evidence type="ECO:0000256" key="12">
    <source>
        <dbReference type="NCBIfam" id="TIGR04265"/>
    </source>
</evidence>
<dbReference type="InterPro" id="IPR025202">
    <property type="entry name" value="PLD-like_dom"/>
</dbReference>
<dbReference type="Proteomes" id="UP000326334">
    <property type="component" value="Chromosome"/>
</dbReference>
<dbReference type="EMBL" id="CP045007">
    <property type="protein sequence ID" value="QFP79545.1"/>
    <property type="molecule type" value="Genomic_DNA"/>
</dbReference>
<evidence type="ECO:0000259" key="14">
    <source>
        <dbReference type="PROSITE" id="PS50035"/>
    </source>
</evidence>
<dbReference type="EC" id="2.7.8.-" evidence="12"/>
<feature type="transmembrane region" description="Helical" evidence="13">
    <location>
        <begin position="6"/>
        <end position="25"/>
    </location>
</feature>
<evidence type="ECO:0000256" key="1">
    <source>
        <dbReference type="ARBA" id="ARBA00004651"/>
    </source>
</evidence>
<evidence type="ECO:0000256" key="11">
    <source>
        <dbReference type="ARBA" id="ARBA00023264"/>
    </source>
</evidence>
<dbReference type="RefSeq" id="WP_057908265.1">
    <property type="nucleotide sequence ID" value="NZ_CP045007.1"/>
</dbReference>
<feature type="domain" description="PLD phosphodiesterase" evidence="14">
    <location>
        <begin position="216"/>
        <end position="243"/>
    </location>
</feature>
<dbReference type="Pfam" id="PF13396">
    <property type="entry name" value="PLDc_N"/>
    <property type="match status" value="1"/>
</dbReference>
<comment type="subcellular location">
    <subcellularLocation>
        <location evidence="1">Cell membrane</location>
        <topology evidence="1">Multi-pass membrane protein</topology>
    </subcellularLocation>
</comment>
<evidence type="ECO:0000256" key="7">
    <source>
        <dbReference type="ARBA" id="ARBA00022989"/>
    </source>
</evidence>
<accession>A0ABX6C8U0</accession>
<evidence type="ECO:0000256" key="6">
    <source>
        <dbReference type="ARBA" id="ARBA00022737"/>
    </source>
</evidence>
<dbReference type="Gene3D" id="3.30.870.10">
    <property type="entry name" value="Endonuclease Chain A"/>
    <property type="match status" value="2"/>
</dbReference>
<protein>
    <recommendedName>
        <fullName evidence="12">Cardiolipin synthase</fullName>
        <ecNumber evidence="12">2.7.8.-</ecNumber>
    </recommendedName>
</protein>
<evidence type="ECO:0000256" key="13">
    <source>
        <dbReference type="SAM" id="Phobius"/>
    </source>
</evidence>
<dbReference type="PANTHER" id="PTHR21248:SF22">
    <property type="entry name" value="PHOSPHOLIPASE D"/>
    <property type="match status" value="1"/>
</dbReference>
<evidence type="ECO:0000256" key="8">
    <source>
        <dbReference type="ARBA" id="ARBA00023098"/>
    </source>
</evidence>
<evidence type="ECO:0000256" key="10">
    <source>
        <dbReference type="ARBA" id="ARBA00023209"/>
    </source>
</evidence>
<evidence type="ECO:0000256" key="5">
    <source>
        <dbReference type="ARBA" id="ARBA00022692"/>
    </source>
</evidence>
<keyword evidence="7 13" id="KW-1133">Transmembrane helix</keyword>
<keyword evidence="10" id="KW-0594">Phospholipid biosynthesis</keyword>